<evidence type="ECO:0000256" key="3">
    <source>
        <dbReference type="ARBA" id="ARBA00023125"/>
    </source>
</evidence>
<dbReference type="InterPro" id="IPR051127">
    <property type="entry name" value="Fungal_SecMet_Regulators"/>
</dbReference>
<dbReference type="GO" id="GO:0006351">
    <property type="term" value="P:DNA-templated transcription"/>
    <property type="evidence" value="ECO:0007669"/>
    <property type="project" value="InterPro"/>
</dbReference>
<protein>
    <recommendedName>
        <fullName evidence="7">Zn(2)-C6 fungal-type domain-containing protein</fullName>
    </recommendedName>
</protein>
<feature type="non-terminal residue" evidence="8">
    <location>
        <position position="628"/>
    </location>
</feature>
<evidence type="ECO:0000313" key="8">
    <source>
        <dbReference type="EMBL" id="KIN09019.1"/>
    </source>
</evidence>
<evidence type="ECO:0000256" key="4">
    <source>
        <dbReference type="ARBA" id="ARBA00023163"/>
    </source>
</evidence>
<organism evidence="8 9">
    <name type="scientific">Oidiodendron maius (strain Zn)</name>
    <dbReference type="NCBI Taxonomy" id="913774"/>
    <lineage>
        <taxon>Eukaryota</taxon>
        <taxon>Fungi</taxon>
        <taxon>Dikarya</taxon>
        <taxon>Ascomycota</taxon>
        <taxon>Pezizomycotina</taxon>
        <taxon>Leotiomycetes</taxon>
        <taxon>Leotiomycetes incertae sedis</taxon>
        <taxon>Myxotrichaceae</taxon>
        <taxon>Oidiodendron</taxon>
    </lineage>
</organism>
<dbReference type="SMART" id="SM00906">
    <property type="entry name" value="Fungal_trans"/>
    <property type="match status" value="1"/>
</dbReference>
<evidence type="ECO:0000256" key="6">
    <source>
        <dbReference type="SAM" id="Coils"/>
    </source>
</evidence>
<accession>A0A0C3DCD8</accession>
<keyword evidence="5" id="KW-0539">Nucleus</keyword>
<reference evidence="9" key="2">
    <citation type="submission" date="2015-01" db="EMBL/GenBank/DDBJ databases">
        <title>Evolutionary Origins and Diversification of the Mycorrhizal Mutualists.</title>
        <authorList>
            <consortium name="DOE Joint Genome Institute"/>
            <consortium name="Mycorrhizal Genomics Consortium"/>
            <person name="Kohler A."/>
            <person name="Kuo A."/>
            <person name="Nagy L.G."/>
            <person name="Floudas D."/>
            <person name="Copeland A."/>
            <person name="Barry K.W."/>
            <person name="Cichocki N."/>
            <person name="Veneault-Fourrey C."/>
            <person name="LaButti K."/>
            <person name="Lindquist E.A."/>
            <person name="Lipzen A."/>
            <person name="Lundell T."/>
            <person name="Morin E."/>
            <person name="Murat C."/>
            <person name="Riley R."/>
            <person name="Ohm R."/>
            <person name="Sun H."/>
            <person name="Tunlid A."/>
            <person name="Henrissat B."/>
            <person name="Grigoriev I.V."/>
            <person name="Hibbett D.S."/>
            <person name="Martin F."/>
        </authorList>
    </citation>
    <scope>NUCLEOTIDE SEQUENCE [LARGE SCALE GENOMIC DNA]</scope>
    <source>
        <strain evidence="9">Zn</strain>
    </source>
</reference>
<dbReference type="GO" id="GO:0000978">
    <property type="term" value="F:RNA polymerase II cis-regulatory region sequence-specific DNA binding"/>
    <property type="evidence" value="ECO:0007669"/>
    <property type="project" value="TreeGrafter"/>
</dbReference>
<dbReference type="EMBL" id="KN832870">
    <property type="protein sequence ID" value="KIN09019.1"/>
    <property type="molecule type" value="Genomic_DNA"/>
</dbReference>
<dbReference type="HOGENOM" id="CLU_008511_3_0_1"/>
<dbReference type="GO" id="GO:0000435">
    <property type="term" value="P:positive regulation of transcription from RNA polymerase II promoter by galactose"/>
    <property type="evidence" value="ECO:0007669"/>
    <property type="project" value="TreeGrafter"/>
</dbReference>
<keyword evidence="9" id="KW-1185">Reference proteome</keyword>
<dbReference type="STRING" id="913774.A0A0C3DCD8"/>
<proteinExistence type="predicted"/>
<evidence type="ECO:0000259" key="7">
    <source>
        <dbReference type="PROSITE" id="PS50048"/>
    </source>
</evidence>
<dbReference type="AlphaFoldDB" id="A0A0C3DCD8"/>
<dbReference type="InterPro" id="IPR001138">
    <property type="entry name" value="Zn2Cys6_DnaBD"/>
</dbReference>
<keyword evidence="3" id="KW-0238">DNA-binding</keyword>
<dbReference type="Proteomes" id="UP000054321">
    <property type="component" value="Unassembled WGS sequence"/>
</dbReference>
<keyword evidence="1" id="KW-0479">Metal-binding</keyword>
<name>A0A0C3DCD8_OIDMZ</name>
<dbReference type="OrthoDB" id="424974at2759"/>
<dbReference type="SMART" id="SM00066">
    <property type="entry name" value="GAL4"/>
    <property type="match status" value="1"/>
</dbReference>
<dbReference type="InParanoid" id="A0A0C3DCD8"/>
<feature type="coiled-coil region" evidence="6">
    <location>
        <begin position="59"/>
        <end position="86"/>
    </location>
</feature>
<dbReference type="PANTHER" id="PTHR47424:SF3">
    <property type="entry name" value="REGULATORY PROTEIN GAL4"/>
    <property type="match status" value="1"/>
</dbReference>
<dbReference type="Gene3D" id="4.10.240.10">
    <property type="entry name" value="Zn(2)-C6 fungal-type DNA-binding domain"/>
    <property type="match status" value="1"/>
</dbReference>
<dbReference type="Pfam" id="PF00172">
    <property type="entry name" value="Zn_clus"/>
    <property type="match status" value="1"/>
</dbReference>
<gene>
    <name evidence="8" type="ORF">OIDMADRAFT_74613</name>
</gene>
<dbReference type="InterPro" id="IPR036864">
    <property type="entry name" value="Zn2-C6_fun-type_DNA-bd_sf"/>
</dbReference>
<evidence type="ECO:0000313" key="9">
    <source>
        <dbReference type="Proteomes" id="UP000054321"/>
    </source>
</evidence>
<feature type="domain" description="Zn(2)-C6 fungal-type" evidence="7">
    <location>
        <begin position="18"/>
        <end position="51"/>
    </location>
</feature>
<dbReference type="CDD" id="cd00067">
    <property type="entry name" value="GAL4"/>
    <property type="match status" value="1"/>
</dbReference>
<dbReference type="SUPFAM" id="SSF57701">
    <property type="entry name" value="Zn2/Cys6 DNA-binding domain"/>
    <property type="match status" value="1"/>
</dbReference>
<keyword evidence="2" id="KW-0805">Transcription regulation</keyword>
<dbReference type="InterPro" id="IPR007219">
    <property type="entry name" value="XnlR_reg_dom"/>
</dbReference>
<sequence>ENGAGLEKTKKRQRVAAACNECRAKKIKCDGHLPLCTPCKRKDRHSETCNWSVRNGRRNRVAEDQLELLQRRIEELERERQHSVLQDRHDAVPLPTPHSIDHVDSCNDTNAMMGFVEEEHHSFPNDFGNSSVTSFTNQIRSLVDRQSLDSDHQKQPNLPGIPMQLGSHNYTENTSSEIFDYVLPSRQRADQILDSYWTIVDTLYPFLDRDEINSRYDTLWSGEPVDDGRIFLCLLNAIFSISSVSDPSIRPERRAPSAHVFYERARDLFNLDLFQSRSILTIQCFLLLGQYLQSTSNLQQCWIFVGFAIRVAQGLGLDKPSINAQAETEERKNLMRRVWHGCVLMDRALSMTFGRPSMITAQAAALVPRPIAHEGQCACYTKVCRLAPGSEESHFFLESLKLYEYMNETLLSFYCPTSQDQLEDDPYTIYFGNLGIKAAKIILDIDNKLCAWRRCLPIHLQHHHDVDKTTIHHRQSNVLWLRHCHVRVLLFRPVLSRLCTQAACHDRSVEATMWWTLAFQYSRLCVKAALETIRVVSSVMEGREHEEIERLLPAWWYCIFYVYTAGTVLLAARLHPLIMADISEKTILNSCNTAINILHRFEQFGQPATLFVTALSALFDQVPRRLQG</sequence>
<evidence type="ECO:0000256" key="5">
    <source>
        <dbReference type="ARBA" id="ARBA00023242"/>
    </source>
</evidence>
<feature type="non-terminal residue" evidence="8">
    <location>
        <position position="1"/>
    </location>
</feature>
<dbReference type="Pfam" id="PF04082">
    <property type="entry name" value="Fungal_trans"/>
    <property type="match status" value="1"/>
</dbReference>
<keyword evidence="4" id="KW-0804">Transcription</keyword>
<dbReference type="GO" id="GO:0000981">
    <property type="term" value="F:DNA-binding transcription factor activity, RNA polymerase II-specific"/>
    <property type="evidence" value="ECO:0007669"/>
    <property type="project" value="InterPro"/>
</dbReference>
<keyword evidence="6" id="KW-0175">Coiled coil</keyword>
<dbReference type="GO" id="GO:0008270">
    <property type="term" value="F:zinc ion binding"/>
    <property type="evidence" value="ECO:0007669"/>
    <property type="project" value="InterPro"/>
</dbReference>
<evidence type="ECO:0000256" key="2">
    <source>
        <dbReference type="ARBA" id="ARBA00023015"/>
    </source>
</evidence>
<dbReference type="GO" id="GO:0005634">
    <property type="term" value="C:nucleus"/>
    <property type="evidence" value="ECO:0007669"/>
    <property type="project" value="TreeGrafter"/>
</dbReference>
<dbReference type="PROSITE" id="PS50048">
    <property type="entry name" value="ZN2_CY6_FUNGAL_2"/>
    <property type="match status" value="1"/>
</dbReference>
<evidence type="ECO:0000256" key="1">
    <source>
        <dbReference type="ARBA" id="ARBA00022723"/>
    </source>
</evidence>
<reference evidence="8 9" key="1">
    <citation type="submission" date="2014-04" db="EMBL/GenBank/DDBJ databases">
        <authorList>
            <consortium name="DOE Joint Genome Institute"/>
            <person name="Kuo A."/>
            <person name="Martino E."/>
            <person name="Perotto S."/>
            <person name="Kohler A."/>
            <person name="Nagy L.G."/>
            <person name="Floudas D."/>
            <person name="Copeland A."/>
            <person name="Barry K.W."/>
            <person name="Cichocki N."/>
            <person name="Veneault-Fourrey C."/>
            <person name="LaButti K."/>
            <person name="Lindquist E.A."/>
            <person name="Lipzen A."/>
            <person name="Lundell T."/>
            <person name="Morin E."/>
            <person name="Murat C."/>
            <person name="Sun H."/>
            <person name="Tunlid A."/>
            <person name="Henrissat B."/>
            <person name="Grigoriev I.V."/>
            <person name="Hibbett D.S."/>
            <person name="Martin F."/>
            <person name="Nordberg H.P."/>
            <person name="Cantor M.N."/>
            <person name="Hua S.X."/>
        </authorList>
    </citation>
    <scope>NUCLEOTIDE SEQUENCE [LARGE SCALE GENOMIC DNA]</scope>
    <source>
        <strain evidence="8 9">Zn</strain>
    </source>
</reference>
<dbReference type="PANTHER" id="PTHR47424">
    <property type="entry name" value="REGULATORY PROTEIN GAL4"/>
    <property type="match status" value="1"/>
</dbReference>
<dbReference type="CDD" id="cd12148">
    <property type="entry name" value="fungal_TF_MHR"/>
    <property type="match status" value="1"/>
</dbReference>